<dbReference type="PANTHER" id="PTHR34384:SF5">
    <property type="entry name" value="L-2,3-DIAMINOPROPANOATE--CITRATE LIGASE"/>
    <property type="match status" value="1"/>
</dbReference>
<dbReference type="Pfam" id="PF06276">
    <property type="entry name" value="FhuF"/>
    <property type="match status" value="1"/>
</dbReference>
<protein>
    <recommendedName>
        <fullName evidence="5">Aerobactin siderophore biosynthesis IucA/IucC N-terminal domain-containing protein</fullName>
    </recommendedName>
</protein>
<gene>
    <name evidence="3" type="ORF">HETIRDRAFT_444537</name>
</gene>
<dbReference type="Pfam" id="PF04183">
    <property type="entry name" value="IucA_IucC"/>
    <property type="match status" value="1"/>
</dbReference>
<evidence type="ECO:0000259" key="2">
    <source>
        <dbReference type="Pfam" id="PF06276"/>
    </source>
</evidence>
<dbReference type="InterPro" id="IPR022770">
    <property type="entry name" value="IucA/IucC-like_C"/>
</dbReference>
<dbReference type="RefSeq" id="XP_009545281.1">
    <property type="nucleotide sequence ID" value="XM_009546986.1"/>
</dbReference>
<dbReference type="Proteomes" id="UP000030671">
    <property type="component" value="Unassembled WGS sequence"/>
</dbReference>
<dbReference type="eggNOG" id="ENOG502SJY0">
    <property type="taxonomic scope" value="Eukaryota"/>
</dbReference>
<sequence>MTVIISNPFPAAHLSPQKAMLALDALTFKKDYVGLRTGSGLSTASAVAILAPADRAAFAVTSRLLASIVTENLLRAFYVPVDAEHAAGVCVILSTHVIGERSVLERSLRPSDVFAVIPLHHAPVFKSEKGVHGRPVWLLDPLDMLPSVYELRDRQPSDPLNNDLRTAILSSLAPPPWELGTFTSLFQALDPLHWWGKFADTIMMGDDLRASIAGEISSSYVWQRAVYQNPPRCPMLSSPSIEWEQCLVEGHPTHPMHRARRTLAPLPSLTPETRDWYHPRIRFALIPRERVDVLGPFEQEITALAQIAAARSGTKWPLEGADGRVIMPVYDLQVANLQAKFDGIEMLDETFSLEALGQASIRTVVIPEAPHLALKLAVGITVSSALRTISHFTANLGPRFSDIISKLHIDSDILHLERETASAICMRDAAGNAISPDTVKHFTAVLRSPYVPKEDEAVIICAALSETGHCNVPSGVSVVQHIFDLTTDEKRLSFFDDYARTLVDAVLPPLLFDGLAFEAHPQNTLMRVSRSTGKIIGFVLRDLGGLRVHPPSLAASIGAPFEFLPEHCVVTGTREEAAKKLYHTLVHNHLQRLVRVLGLHYDGRGWDIVREHMERHVKQGNWLWDVWMGEKGKSVSGKCLVRMKIQGLYRDSVYEPFPNMIHYRPQEN</sequence>
<dbReference type="InterPro" id="IPR037455">
    <property type="entry name" value="LucA/IucC-like"/>
</dbReference>
<dbReference type="EMBL" id="KI925457">
    <property type="protein sequence ID" value="ETW82989.1"/>
    <property type="molecule type" value="Genomic_DNA"/>
</dbReference>
<evidence type="ECO:0000259" key="1">
    <source>
        <dbReference type="Pfam" id="PF04183"/>
    </source>
</evidence>
<reference evidence="3 4" key="1">
    <citation type="journal article" date="2012" name="New Phytol.">
        <title>Insight into trade-off between wood decay and parasitism from the genome of a fungal forest pathogen.</title>
        <authorList>
            <person name="Olson A."/>
            <person name="Aerts A."/>
            <person name="Asiegbu F."/>
            <person name="Belbahri L."/>
            <person name="Bouzid O."/>
            <person name="Broberg A."/>
            <person name="Canback B."/>
            <person name="Coutinho P.M."/>
            <person name="Cullen D."/>
            <person name="Dalman K."/>
            <person name="Deflorio G."/>
            <person name="van Diepen L.T."/>
            <person name="Dunand C."/>
            <person name="Duplessis S."/>
            <person name="Durling M."/>
            <person name="Gonthier P."/>
            <person name="Grimwood J."/>
            <person name="Fossdal C.G."/>
            <person name="Hansson D."/>
            <person name="Henrissat B."/>
            <person name="Hietala A."/>
            <person name="Himmelstrand K."/>
            <person name="Hoffmeister D."/>
            <person name="Hogberg N."/>
            <person name="James T.Y."/>
            <person name="Karlsson M."/>
            <person name="Kohler A."/>
            <person name="Kues U."/>
            <person name="Lee Y.H."/>
            <person name="Lin Y.C."/>
            <person name="Lind M."/>
            <person name="Lindquist E."/>
            <person name="Lombard V."/>
            <person name="Lucas S."/>
            <person name="Lunden K."/>
            <person name="Morin E."/>
            <person name="Murat C."/>
            <person name="Park J."/>
            <person name="Raffaello T."/>
            <person name="Rouze P."/>
            <person name="Salamov A."/>
            <person name="Schmutz J."/>
            <person name="Solheim H."/>
            <person name="Stahlberg J."/>
            <person name="Velez H."/>
            <person name="de Vries R.P."/>
            <person name="Wiebenga A."/>
            <person name="Woodward S."/>
            <person name="Yakovlev I."/>
            <person name="Garbelotto M."/>
            <person name="Martin F."/>
            <person name="Grigoriev I.V."/>
            <person name="Stenlid J."/>
        </authorList>
    </citation>
    <scope>NUCLEOTIDE SEQUENCE [LARGE SCALE GENOMIC DNA]</scope>
    <source>
        <strain evidence="3 4">TC 32-1</strain>
    </source>
</reference>
<dbReference type="AlphaFoldDB" id="W4KB86"/>
<dbReference type="InterPro" id="IPR007310">
    <property type="entry name" value="Aerobactin_biosyn_IucA/IucC_N"/>
</dbReference>
<feature type="domain" description="Aerobactin siderophore biosynthesis IucA/IucC-like C-terminal" evidence="2">
    <location>
        <begin position="494"/>
        <end position="618"/>
    </location>
</feature>
<accession>W4KB86</accession>
<organism evidence="3 4">
    <name type="scientific">Heterobasidion irregulare (strain TC 32-1)</name>
    <dbReference type="NCBI Taxonomy" id="747525"/>
    <lineage>
        <taxon>Eukaryota</taxon>
        <taxon>Fungi</taxon>
        <taxon>Dikarya</taxon>
        <taxon>Basidiomycota</taxon>
        <taxon>Agaricomycotina</taxon>
        <taxon>Agaricomycetes</taxon>
        <taxon>Russulales</taxon>
        <taxon>Bondarzewiaceae</taxon>
        <taxon>Heterobasidion</taxon>
        <taxon>Heterobasidion annosum species complex</taxon>
    </lineage>
</organism>
<feature type="domain" description="Aerobactin siderophore biosynthesis IucA/IucC N-terminal" evidence="1">
    <location>
        <begin position="241"/>
        <end position="465"/>
    </location>
</feature>
<dbReference type="GO" id="GO:0016881">
    <property type="term" value="F:acid-amino acid ligase activity"/>
    <property type="evidence" value="ECO:0007669"/>
    <property type="project" value="UniProtKB-ARBA"/>
</dbReference>
<dbReference type="InParanoid" id="W4KB86"/>
<dbReference type="KEGG" id="hir:HETIRDRAFT_444537"/>
<dbReference type="GeneID" id="20675586"/>
<evidence type="ECO:0008006" key="5">
    <source>
        <dbReference type="Google" id="ProtNLM"/>
    </source>
</evidence>
<evidence type="ECO:0000313" key="3">
    <source>
        <dbReference type="EMBL" id="ETW82989.1"/>
    </source>
</evidence>
<dbReference type="Gene3D" id="1.10.510.40">
    <property type="match status" value="1"/>
</dbReference>
<dbReference type="GO" id="GO:0019290">
    <property type="term" value="P:siderophore biosynthetic process"/>
    <property type="evidence" value="ECO:0007669"/>
    <property type="project" value="InterPro"/>
</dbReference>
<dbReference type="OrthoDB" id="2117718at2759"/>
<keyword evidence="4" id="KW-1185">Reference proteome</keyword>
<dbReference type="PANTHER" id="PTHR34384">
    <property type="entry name" value="L-2,3-DIAMINOPROPANOATE--CITRATE LIGASE"/>
    <property type="match status" value="1"/>
</dbReference>
<evidence type="ECO:0000313" key="4">
    <source>
        <dbReference type="Proteomes" id="UP000030671"/>
    </source>
</evidence>
<name>W4KB86_HETIT</name>
<proteinExistence type="predicted"/>
<dbReference type="HOGENOM" id="CLU_010625_1_0_1"/>